<dbReference type="SUPFAM" id="SSF53067">
    <property type="entry name" value="Actin-like ATPase domain"/>
    <property type="match status" value="2"/>
</dbReference>
<comment type="catalytic activity">
    <reaction evidence="7 9">
        <text>L-ribulose + ATP = L-ribulose 5-phosphate + ADP + H(+)</text>
        <dbReference type="Rhea" id="RHEA:22072"/>
        <dbReference type="ChEBI" id="CHEBI:15378"/>
        <dbReference type="ChEBI" id="CHEBI:16880"/>
        <dbReference type="ChEBI" id="CHEBI:30616"/>
        <dbReference type="ChEBI" id="CHEBI:58226"/>
        <dbReference type="ChEBI" id="CHEBI:456216"/>
        <dbReference type="EC" id="2.7.1.16"/>
    </reaction>
</comment>
<dbReference type="GO" id="GO:0005737">
    <property type="term" value="C:cytoplasm"/>
    <property type="evidence" value="ECO:0007669"/>
    <property type="project" value="TreeGrafter"/>
</dbReference>
<dbReference type="GO" id="GO:0005524">
    <property type="term" value="F:ATP binding"/>
    <property type="evidence" value="ECO:0007669"/>
    <property type="project" value="UniProtKB-UniRule"/>
</dbReference>
<evidence type="ECO:0000256" key="4">
    <source>
        <dbReference type="ARBA" id="ARBA00022840"/>
    </source>
</evidence>
<dbReference type="PIRSF" id="PIRSF000538">
    <property type="entry name" value="GlpK"/>
    <property type="match status" value="1"/>
</dbReference>
<dbReference type="Pfam" id="PF00370">
    <property type="entry name" value="FGGY_N"/>
    <property type="match status" value="1"/>
</dbReference>
<evidence type="ECO:0000256" key="6">
    <source>
        <dbReference type="ARBA" id="ARBA00023277"/>
    </source>
</evidence>
<accession>A0A428N916</accession>
<comment type="caution">
    <text evidence="12">The sequence shown here is derived from an EMBL/GenBank/DDBJ whole genome shotgun (WGS) entry which is preliminary data.</text>
</comment>
<evidence type="ECO:0000256" key="8">
    <source>
        <dbReference type="NCBIfam" id="TIGR01234"/>
    </source>
</evidence>
<evidence type="ECO:0000259" key="11">
    <source>
        <dbReference type="Pfam" id="PF02782"/>
    </source>
</evidence>
<dbReference type="OrthoDB" id="9805576at2"/>
<keyword evidence="3 7" id="KW-0418">Kinase</keyword>
<evidence type="ECO:0000256" key="2">
    <source>
        <dbReference type="ARBA" id="ARBA00022741"/>
    </source>
</evidence>
<dbReference type="EC" id="2.7.1.16" evidence="7 8"/>
<keyword evidence="4 7" id="KW-0067">ATP-binding</keyword>
<evidence type="ECO:0000256" key="5">
    <source>
        <dbReference type="ARBA" id="ARBA00022935"/>
    </source>
</evidence>
<evidence type="ECO:0000256" key="7">
    <source>
        <dbReference type="HAMAP-Rule" id="MF_00520"/>
    </source>
</evidence>
<dbReference type="GO" id="GO:0019150">
    <property type="term" value="F:D-ribulokinase activity"/>
    <property type="evidence" value="ECO:0007669"/>
    <property type="project" value="TreeGrafter"/>
</dbReference>
<protein>
    <recommendedName>
        <fullName evidence="7 8">Ribulokinase</fullName>
        <ecNumber evidence="7 8">2.7.1.16</ecNumber>
    </recommendedName>
</protein>
<dbReference type="RefSeq" id="WP_125554429.1">
    <property type="nucleotide sequence ID" value="NZ_RBVX01000002.1"/>
</dbReference>
<evidence type="ECO:0000313" key="13">
    <source>
        <dbReference type="Proteomes" id="UP000275076"/>
    </source>
</evidence>
<dbReference type="InterPro" id="IPR000577">
    <property type="entry name" value="Carb_kinase_FGGY"/>
</dbReference>
<dbReference type="NCBIfam" id="TIGR01234">
    <property type="entry name" value="L-ribulokinase"/>
    <property type="match status" value="1"/>
</dbReference>
<reference evidence="12 13" key="1">
    <citation type="submission" date="2018-10" db="EMBL/GenBank/DDBJ databases">
        <title>Draft genome sequence of Bacillus salarius IM0101, isolated from a hypersaline soil in Inner Mongolia, China.</title>
        <authorList>
            <person name="Yamprayoonswat W."/>
            <person name="Boonvisut S."/>
            <person name="Jumpathong W."/>
            <person name="Sittihan S."/>
            <person name="Ruangsuj P."/>
            <person name="Wanthongcharoen S."/>
            <person name="Thongpramul N."/>
            <person name="Pimmason S."/>
            <person name="Yu B."/>
            <person name="Yasawong M."/>
        </authorList>
    </citation>
    <scope>NUCLEOTIDE SEQUENCE [LARGE SCALE GENOMIC DNA]</scope>
    <source>
        <strain evidence="12 13">IM0101</strain>
    </source>
</reference>
<keyword evidence="2 7" id="KW-0547">Nucleotide-binding</keyword>
<keyword evidence="5 7" id="KW-0054">Arabinose catabolism</keyword>
<organism evidence="12 13">
    <name type="scientific">Salibacterium salarium</name>
    <dbReference type="NCBI Taxonomy" id="284579"/>
    <lineage>
        <taxon>Bacteria</taxon>
        <taxon>Bacillati</taxon>
        <taxon>Bacillota</taxon>
        <taxon>Bacilli</taxon>
        <taxon>Bacillales</taxon>
        <taxon>Bacillaceae</taxon>
    </lineage>
</organism>
<proteinExistence type="inferred from homology"/>
<evidence type="ECO:0000256" key="9">
    <source>
        <dbReference type="RuleBase" id="RU003455"/>
    </source>
</evidence>
<dbReference type="Proteomes" id="UP000275076">
    <property type="component" value="Unassembled WGS sequence"/>
</dbReference>
<evidence type="ECO:0000313" key="12">
    <source>
        <dbReference type="EMBL" id="RSL34876.1"/>
    </source>
</evidence>
<dbReference type="InterPro" id="IPR018485">
    <property type="entry name" value="FGGY_C"/>
</dbReference>
<name>A0A428N916_9BACI</name>
<keyword evidence="13" id="KW-1185">Reference proteome</keyword>
<sequence length="557" mass="61734">MSNYTIGVDFGTLSGRAVVVDITSGEELASAAREYPHGVIDKELPQHIALDHDWALQHPDDYIHVLETAVPQAVENAGISKNNIIGISIDFTACTMLPVNEENVPLCLTKKWEDEPHSWIKLWKHHAAQPHANQLNDVLEEKRPDVLSRYGGKLSSEWMIAKIMQIVDEAPEVYSEADQFLEAADWVTSQLTGEIRKNSCTAGYKAIWHKREGYLDKTTLKALSPKLEDLYETKLRGDIYPQGTKAGELTTEMAEKMSLPKGIAVAVGNVDAHVSVPAMGVTEEKKLVMAMGTSICHVLLGKEEKAVEGMCGVVEDGVIPGYYGYEAGQSAVGDIFSWFVDNYIPEEYEQEARDKGVSIHELLEQKANKLEPGETGLLALDWMNGNRSVLVDTDLTGMILGMTLSTKPEEMYRALIESTAFGTYKIVNSFIDKGVPIDTLYACGGLSYKNKMLMQIYSDVTNLPIYIAESEELPAVGSSMFAAVAAGSENGGYDSIEEAAASMARIKPEPVLPNQERHDVYQKLYEEYNRLHDYFGRGENDVMKRLKQYKSEASNKV</sequence>
<dbReference type="AlphaFoldDB" id="A0A428N916"/>
<dbReference type="NCBIfam" id="NF003154">
    <property type="entry name" value="PRK04123.1"/>
    <property type="match status" value="1"/>
</dbReference>
<dbReference type="InterPro" id="IPR043129">
    <property type="entry name" value="ATPase_NBD"/>
</dbReference>
<dbReference type="PANTHER" id="PTHR43435:SF4">
    <property type="entry name" value="FGGY CARBOHYDRATE KINASE DOMAIN-CONTAINING PROTEIN"/>
    <property type="match status" value="1"/>
</dbReference>
<dbReference type="CDD" id="cd07781">
    <property type="entry name" value="ASKHA_NBD_FGGY_L-RBK"/>
    <property type="match status" value="1"/>
</dbReference>
<comment type="catalytic activity">
    <reaction evidence="7">
        <text>D-ribulose + ATP = D-ribulose 5-phosphate + ADP + H(+)</text>
        <dbReference type="Rhea" id="RHEA:17601"/>
        <dbReference type="ChEBI" id="CHEBI:15378"/>
        <dbReference type="ChEBI" id="CHEBI:17173"/>
        <dbReference type="ChEBI" id="CHEBI:30616"/>
        <dbReference type="ChEBI" id="CHEBI:58121"/>
        <dbReference type="ChEBI" id="CHEBI:456216"/>
        <dbReference type="EC" id="2.7.1.16"/>
    </reaction>
</comment>
<feature type="domain" description="Carbohydrate kinase FGGY C-terminal" evidence="11">
    <location>
        <begin position="288"/>
        <end position="486"/>
    </location>
</feature>
<dbReference type="UniPathway" id="UPA00145">
    <property type="reaction ID" value="UER00566"/>
</dbReference>
<comment type="similarity">
    <text evidence="7 9">Belongs to the ribulokinase family.</text>
</comment>
<feature type="domain" description="Carbohydrate kinase FGGY N-terminal" evidence="10">
    <location>
        <begin position="4"/>
        <end position="274"/>
    </location>
</feature>
<dbReference type="PROSITE" id="PS00445">
    <property type="entry name" value="FGGY_KINASES_2"/>
    <property type="match status" value="1"/>
</dbReference>
<dbReference type="GO" id="GO:0008741">
    <property type="term" value="F:ribulokinase activity"/>
    <property type="evidence" value="ECO:0007669"/>
    <property type="project" value="UniProtKB-UniRule"/>
</dbReference>
<dbReference type="HAMAP" id="MF_00520">
    <property type="entry name" value="Ribulokinase"/>
    <property type="match status" value="1"/>
</dbReference>
<dbReference type="Pfam" id="PF02782">
    <property type="entry name" value="FGGY_C"/>
    <property type="match status" value="1"/>
</dbReference>
<evidence type="ECO:0000256" key="3">
    <source>
        <dbReference type="ARBA" id="ARBA00022777"/>
    </source>
</evidence>
<evidence type="ECO:0000259" key="10">
    <source>
        <dbReference type="Pfam" id="PF00370"/>
    </source>
</evidence>
<gene>
    <name evidence="7" type="primary">araB</name>
    <name evidence="12" type="ORF">D7Z54_03305</name>
</gene>
<comment type="pathway">
    <text evidence="7 9">Carbohydrate degradation; L-arabinose degradation via L-ribulose; D-xylulose 5-phosphate from L-arabinose (bacterial route): step 2/3.</text>
</comment>
<dbReference type="Gene3D" id="3.30.420.40">
    <property type="match status" value="2"/>
</dbReference>
<dbReference type="InterPro" id="IPR018484">
    <property type="entry name" value="FGGY_N"/>
</dbReference>
<keyword evidence="6 7" id="KW-0119">Carbohydrate metabolism</keyword>
<dbReference type="EMBL" id="RBVX01000002">
    <property type="protein sequence ID" value="RSL34876.1"/>
    <property type="molecule type" value="Genomic_DNA"/>
</dbReference>
<dbReference type="InterPro" id="IPR018483">
    <property type="entry name" value="Carb_kinase_FGGY_CS"/>
</dbReference>
<keyword evidence="1 7" id="KW-0808">Transferase</keyword>
<dbReference type="PANTHER" id="PTHR43435">
    <property type="entry name" value="RIBULOKINASE"/>
    <property type="match status" value="1"/>
</dbReference>
<evidence type="ECO:0000256" key="1">
    <source>
        <dbReference type="ARBA" id="ARBA00022679"/>
    </source>
</evidence>
<dbReference type="InterPro" id="IPR005929">
    <property type="entry name" value="Ribulokinase"/>
</dbReference>
<dbReference type="GO" id="GO:0019569">
    <property type="term" value="P:L-arabinose catabolic process to D-xylulose 5-phosphate"/>
    <property type="evidence" value="ECO:0007669"/>
    <property type="project" value="UniProtKB-UniRule"/>
</dbReference>